<dbReference type="PANTHER" id="PTHR10030:SF37">
    <property type="entry name" value="ALPHA-L-FUCOSIDASE-RELATED"/>
    <property type="match status" value="1"/>
</dbReference>
<dbReference type="RefSeq" id="WP_112653739.1">
    <property type="nucleotide sequence ID" value="NZ_CP071879.1"/>
</dbReference>
<dbReference type="GO" id="GO:0004560">
    <property type="term" value="F:alpha-L-fucosidase activity"/>
    <property type="evidence" value="ECO:0007669"/>
    <property type="project" value="InterPro"/>
</dbReference>
<dbReference type="Gene3D" id="3.20.20.80">
    <property type="entry name" value="Glycosidases"/>
    <property type="match status" value="1"/>
</dbReference>
<dbReference type="InterPro" id="IPR016286">
    <property type="entry name" value="FUC_metazoa-typ"/>
</dbReference>
<feature type="domain" description="Glycoside hydrolase family 29 N-terminal" evidence="8">
    <location>
        <begin position="65"/>
        <end position="364"/>
    </location>
</feature>
<dbReference type="InterPro" id="IPR017853">
    <property type="entry name" value="GH"/>
</dbReference>
<evidence type="ECO:0000259" key="8">
    <source>
        <dbReference type="Pfam" id="PF01120"/>
    </source>
</evidence>
<keyword evidence="12" id="KW-1185">Reference proteome</keyword>
<keyword evidence="5" id="KW-0378">Hydrolase</keyword>
<evidence type="ECO:0000256" key="1">
    <source>
        <dbReference type="ARBA" id="ARBA00004071"/>
    </source>
</evidence>
<dbReference type="Proteomes" id="UP000663940">
    <property type="component" value="Chromosome"/>
</dbReference>
<dbReference type="PRINTS" id="PR00741">
    <property type="entry name" value="GLHYDRLASE29"/>
</dbReference>
<dbReference type="GO" id="GO:0006004">
    <property type="term" value="P:fucose metabolic process"/>
    <property type="evidence" value="ECO:0007669"/>
    <property type="project" value="InterPro"/>
</dbReference>
<name>A0AAE6MHV0_9SPHI</name>
<dbReference type="AlphaFoldDB" id="A0AAE6MHV0"/>
<evidence type="ECO:0000256" key="5">
    <source>
        <dbReference type="ARBA" id="ARBA00022801"/>
    </source>
</evidence>
<comment type="function">
    <text evidence="1">Alpha-L-fucosidase is responsible for hydrolyzing the alpha-1,6-linked fucose joined to the reducing-end N-acetylglucosamine of the carbohydrate moieties of glycoproteins.</text>
</comment>
<reference evidence="9 11" key="1">
    <citation type="submission" date="2019-08" db="EMBL/GenBank/DDBJ databases">
        <title>Comparative genome analysis confer to the adaptation heavy metal polluted environment.</title>
        <authorList>
            <person name="Li Y."/>
        </authorList>
    </citation>
    <scope>NUCLEOTIDE SEQUENCE [LARGE SCALE GENOMIC DNA]</scope>
    <source>
        <strain evidence="9 11">P2</strain>
    </source>
</reference>
<dbReference type="GO" id="GO:0005764">
    <property type="term" value="C:lysosome"/>
    <property type="evidence" value="ECO:0007669"/>
    <property type="project" value="TreeGrafter"/>
</dbReference>
<dbReference type="InterPro" id="IPR057739">
    <property type="entry name" value="Glyco_hydro_29_N"/>
</dbReference>
<keyword evidence="4 7" id="KW-0732">Signal</keyword>
<feature type="chain" id="PRO_5042178739" description="alpha-L-fucosidase" evidence="7">
    <location>
        <begin position="27"/>
        <end position="456"/>
    </location>
</feature>
<proteinExistence type="inferred from homology"/>
<evidence type="ECO:0000313" key="10">
    <source>
        <dbReference type="EMBL" id="QTE47719.1"/>
    </source>
</evidence>
<reference evidence="10 12" key="2">
    <citation type="submission" date="2021-03" db="EMBL/GenBank/DDBJ databases">
        <title>Mucilaginibacter strains isolated from gold and copper mining confer multi heavy-metal resistance.</title>
        <authorList>
            <person name="Li Y."/>
        </authorList>
    </citation>
    <scope>NUCLEOTIDE SEQUENCE [LARGE SCALE GENOMIC DNA]</scope>
    <source>
        <strain evidence="10 12">P2-4</strain>
    </source>
</reference>
<evidence type="ECO:0000256" key="2">
    <source>
        <dbReference type="ARBA" id="ARBA00007951"/>
    </source>
</evidence>
<evidence type="ECO:0000313" key="12">
    <source>
        <dbReference type="Proteomes" id="UP000663940"/>
    </source>
</evidence>
<dbReference type="SUPFAM" id="SSF51445">
    <property type="entry name" value="(Trans)glycosidases"/>
    <property type="match status" value="1"/>
</dbReference>
<gene>
    <name evidence="9" type="ORF">DIU31_008305</name>
    <name evidence="10" type="ORF">J3L21_19350</name>
</gene>
<organism evidence="9 11">
    <name type="scientific">Mucilaginibacter rubeus</name>
    <dbReference type="NCBI Taxonomy" id="2027860"/>
    <lineage>
        <taxon>Bacteria</taxon>
        <taxon>Pseudomonadati</taxon>
        <taxon>Bacteroidota</taxon>
        <taxon>Sphingobacteriia</taxon>
        <taxon>Sphingobacteriales</taxon>
        <taxon>Sphingobacteriaceae</taxon>
        <taxon>Mucilaginibacter</taxon>
    </lineage>
</organism>
<evidence type="ECO:0000313" key="11">
    <source>
        <dbReference type="Proteomes" id="UP000250557"/>
    </source>
</evidence>
<comment type="similarity">
    <text evidence="2">Belongs to the glycosyl hydrolase 29 family.</text>
</comment>
<evidence type="ECO:0000313" key="9">
    <source>
        <dbReference type="EMBL" id="QEM03517.1"/>
    </source>
</evidence>
<evidence type="ECO:0000256" key="3">
    <source>
        <dbReference type="ARBA" id="ARBA00012662"/>
    </source>
</evidence>
<feature type="signal peptide" evidence="7">
    <location>
        <begin position="1"/>
        <end position="26"/>
    </location>
</feature>
<dbReference type="GO" id="GO:0016139">
    <property type="term" value="P:glycoside catabolic process"/>
    <property type="evidence" value="ECO:0007669"/>
    <property type="project" value="TreeGrafter"/>
</dbReference>
<evidence type="ECO:0000256" key="7">
    <source>
        <dbReference type="SAM" id="SignalP"/>
    </source>
</evidence>
<dbReference type="EMBL" id="CP071880">
    <property type="protein sequence ID" value="QTE47719.1"/>
    <property type="molecule type" value="Genomic_DNA"/>
</dbReference>
<dbReference type="Pfam" id="PF01120">
    <property type="entry name" value="Alpha_L_fucos"/>
    <property type="match status" value="1"/>
</dbReference>
<dbReference type="InterPro" id="IPR000933">
    <property type="entry name" value="Glyco_hydro_29"/>
</dbReference>
<protein>
    <recommendedName>
        <fullName evidence="3">alpha-L-fucosidase</fullName>
        <ecNumber evidence="3">3.2.1.51</ecNumber>
    </recommendedName>
</protein>
<evidence type="ECO:0000256" key="6">
    <source>
        <dbReference type="ARBA" id="ARBA00023295"/>
    </source>
</evidence>
<dbReference type="SMART" id="SM00812">
    <property type="entry name" value="Alpha_L_fucos"/>
    <property type="match status" value="1"/>
</dbReference>
<dbReference type="Proteomes" id="UP000250557">
    <property type="component" value="Chromosome"/>
</dbReference>
<accession>A0AAE6MHV0</accession>
<evidence type="ECO:0000256" key="4">
    <source>
        <dbReference type="ARBA" id="ARBA00022729"/>
    </source>
</evidence>
<dbReference type="PANTHER" id="PTHR10030">
    <property type="entry name" value="ALPHA-L-FUCOSIDASE"/>
    <property type="match status" value="1"/>
</dbReference>
<dbReference type="EMBL" id="CP043451">
    <property type="protein sequence ID" value="QEM03517.1"/>
    <property type="molecule type" value="Genomic_DNA"/>
</dbReference>
<keyword evidence="6" id="KW-0326">Glycosidase</keyword>
<sequence length="456" mass="51447">MFNRKTTIKAACLLLTLLSHSFMVKSQQMSDAERKSMEKGKVYPALKGAGQGVSGPGSNLPPEKMQWWEDQKFGMFIHWGLYAIPATGEWTMFNQKIPAEEYARLADQFNPKHFSATEWAKVAKEAGMKYMVMVSRHHDGFALWNSPSSYRHFDSWETAAHRDFVKEYTDACRKAGLYVGIYYSPLDWRFPGYFDPKGLPDNAALLKKQTYGQVEELMKNYGKIDILWYDGGWLAHKGTDADAAWFWEPLKLNAMVRSYNPDVVINPRSGMVGDFQTDEGGADVKGPIIPFPWEKCLNLNETSWGYNKAQRLMPLKKIINMLVNTVDRGGNMLLNVGPDPDGVIPPAHVDRLREVGQWLAKNGESIYQTRPGPFQPVDDFYGATSRGDKIYIHVLKMPAGDTVIKLPPVKQTITRCRVLHGKKVKFHQDSTGISLDLATVKLDSVVTTLELKTKGS</sequence>
<dbReference type="EC" id="3.2.1.51" evidence="3"/>